<evidence type="ECO:0000313" key="3">
    <source>
        <dbReference type="EMBL" id="CAA9448062.1"/>
    </source>
</evidence>
<feature type="region of interest" description="Disordered" evidence="1">
    <location>
        <begin position="1"/>
        <end position="24"/>
    </location>
</feature>
<sequence length="84" mass="9517">MERARRKVDRGPCQNRSTLLPHLRELRRSRGLSQRELGRLARVSAGTVYRLENQVRGGYPVTVRKLSAALGVPPVELVRGDLRD</sequence>
<dbReference type="SUPFAM" id="SSF47413">
    <property type="entry name" value="lambda repressor-like DNA-binding domains"/>
    <property type="match status" value="1"/>
</dbReference>
<name>A0A6J4QMN9_9ACTN</name>
<accession>A0A6J4QMN9</accession>
<dbReference type="Pfam" id="PF13560">
    <property type="entry name" value="HTH_31"/>
    <property type="match status" value="1"/>
</dbReference>
<proteinExistence type="predicted"/>
<dbReference type="SMART" id="SM00530">
    <property type="entry name" value="HTH_XRE"/>
    <property type="match status" value="1"/>
</dbReference>
<dbReference type="InterPro" id="IPR010982">
    <property type="entry name" value="Lambda_DNA-bd_dom_sf"/>
</dbReference>
<dbReference type="PROSITE" id="PS50943">
    <property type="entry name" value="HTH_CROC1"/>
    <property type="match status" value="1"/>
</dbReference>
<dbReference type="Gene3D" id="1.10.260.40">
    <property type="entry name" value="lambda repressor-like DNA-binding domains"/>
    <property type="match status" value="1"/>
</dbReference>
<dbReference type="InterPro" id="IPR001387">
    <property type="entry name" value="Cro/C1-type_HTH"/>
</dbReference>
<dbReference type="CDD" id="cd00093">
    <property type="entry name" value="HTH_XRE"/>
    <property type="match status" value="1"/>
</dbReference>
<feature type="domain" description="HTH cro/C1-type" evidence="2">
    <location>
        <begin position="23"/>
        <end position="77"/>
    </location>
</feature>
<reference evidence="3" key="1">
    <citation type="submission" date="2020-02" db="EMBL/GenBank/DDBJ databases">
        <authorList>
            <person name="Meier V. D."/>
        </authorList>
    </citation>
    <scope>NUCLEOTIDE SEQUENCE</scope>
    <source>
        <strain evidence="3">AVDCRST_MAG82</strain>
    </source>
</reference>
<protein>
    <recommendedName>
        <fullName evidence="2">HTH cro/C1-type domain-containing protein</fullName>
    </recommendedName>
</protein>
<organism evidence="3">
    <name type="scientific">uncultured Rubrobacteraceae bacterium</name>
    <dbReference type="NCBI Taxonomy" id="349277"/>
    <lineage>
        <taxon>Bacteria</taxon>
        <taxon>Bacillati</taxon>
        <taxon>Actinomycetota</taxon>
        <taxon>Rubrobacteria</taxon>
        <taxon>Rubrobacterales</taxon>
        <taxon>Rubrobacteraceae</taxon>
        <taxon>environmental samples</taxon>
    </lineage>
</organism>
<evidence type="ECO:0000259" key="2">
    <source>
        <dbReference type="PROSITE" id="PS50943"/>
    </source>
</evidence>
<dbReference type="AlphaFoldDB" id="A0A6J4QMN9"/>
<dbReference type="EMBL" id="CADCVA010000429">
    <property type="protein sequence ID" value="CAA9448062.1"/>
    <property type="molecule type" value="Genomic_DNA"/>
</dbReference>
<evidence type="ECO:0000256" key="1">
    <source>
        <dbReference type="SAM" id="MobiDB-lite"/>
    </source>
</evidence>
<dbReference type="GO" id="GO:0003677">
    <property type="term" value="F:DNA binding"/>
    <property type="evidence" value="ECO:0007669"/>
    <property type="project" value="InterPro"/>
</dbReference>
<gene>
    <name evidence="3" type="ORF">AVDCRST_MAG82-3525</name>
</gene>